<keyword evidence="2" id="KW-1185">Reference proteome</keyword>
<comment type="caution">
    <text evidence="1">The sequence shown here is derived from an EMBL/GenBank/DDBJ whole genome shotgun (WGS) entry which is preliminary data.</text>
</comment>
<dbReference type="RefSeq" id="WP_108983307.1">
    <property type="nucleotide sequence ID" value="NZ_BFBR01000001.1"/>
</dbReference>
<proteinExistence type="predicted"/>
<protein>
    <submittedName>
        <fullName evidence="1">Uncharacterized protein</fullName>
    </submittedName>
</protein>
<accession>A0A2P2E5S2</accession>
<gene>
    <name evidence="1" type="ORF">PbB2_00071</name>
</gene>
<sequence>MSVASFDRLPAAEGWRVVQPSPPKAKADTPVTVSVKRRTSGLVLTISISDQVFSGLGEPASISVSENTSENALMLQKHTGEASEAFPVGRVGKIGKAPRRQISLLAWHKMVATDKPVAANSGLISWKGQPTLVIRLPLAVLEARRPVR</sequence>
<dbReference type="EMBL" id="BFBR01000001">
    <property type="protein sequence ID" value="GBF56415.1"/>
    <property type="molecule type" value="Genomic_DNA"/>
</dbReference>
<organism evidence="1 2">
    <name type="scientific">Candidatus Phycosocius bacilliformis</name>
    <dbReference type="NCBI Taxonomy" id="1445552"/>
    <lineage>
        <taxon>Bacteria</taxon>
        <taxon>Pseudomonadati</taxon>
        <taxon>Pseudomonadota</taxon>
        <taxon>Alphaproteobacteria</taxon>
        <taxon>Caulobacterales</taxon>
        <taxon>Caulobacterales incertae sedis</taxon>
        <taxon>Candidatus Phycosocius</taxon>
    </lineage>
</organism>
<evidence type="ECO:0000313" key="1">
    <source>
        <dbReference type="EMBL" id="GBF56415.1"/>
    </source>
</evidence>
<name>A0A2P2E5S2_9PROT</name>
<dbReference type="AlphaFoldDB" id="A0A2P2E5S2"/>
<reference evidence="1 2" key="1">
    <citation type="journal article" date="2018" name="Genome Announc.">
        <title>Draft Genome Sequence of "Candidatus Phycosocius bacilliformis," an Alphaproteobacterial Ectosymbiont of the Hydrocarbon-Producing Green Alga Botryococcus braunii.</title>
        <authorList>
            <person name="Tanabe Y."/>
            <person name="Yamaguchi H."/>
            <person name="Watanabe M.M."/>
        </authorList>
    </citation>
    <scope>NUCLEOTIDE SEQUENCE [LARGE SCALE GENOMIC DNA]</scope>
    <source>
        <strain evidence="1 2">BOTRYCO-2</strain>
    </source>
</reference>
<dbReference type="Proteomes" id="UP000245086">
    <property type="component" value="Unassembled WGS sequence"/>
</dbReference>
<evidence type="ECO:0000313" key="2">
    <source>
        <dbReference type="Proteomes" id="UP000245086"/>
    </source>
</evidence>